<comment type="similarity">
    <text evidence="1">Belongs to the glycosyl hydrolase 2 family.</text>
</comment>
<gene>
    <name evidence="6" type="ORF">HGO97_018255</name>
</gene>
<comment type="caution">
    <text evidence="6">The sequence shown here is derived from an EMBL/GenBank/DDBJ whole genome shotgun (WGS) entry which is preliminary data.</text>
</comment>
<organism evidence="6 7">
    <name type="scientific">Faecalicatena faecalis</name>
    <dbReference type="NCBI Taxonomy" id="2726362"/>
    <lineage>
        <taxon>Bacteria</taxon>
        <taxon>Bacillati</taxon>
        <taxon>Bacillota</taxon>
        <taxon>Clostridia</taxon>
        <taxon>Lachnospirales</taxon>
        <taxon>Lachnospiraceae</taxon>
        <taxon>Faecalicatena</taxon>
    </lineage>
</organism>
<dbReference type="Pfam" id="PF00703">
    <property type="entry name" value="Glyco_hydro_2"/>
    <property type="match status" value="1"/>
</dbReference>
<keyword evidence="7" id="KW-1185">Reference proteome</keyword>
<dbReference type="RefSeq" id="WP_216244369.1">
    <property type="nucleotide sequence ID" value="NZ_JABACJ020000022.1"/>
</dbReference>
<name>A0ABS6D9F7_9FIRM</name>
<dbReference type="Proteomes" id="UP000723714">
    <property type="component" value="Unassembled WGS sequence"/>
</dbReference>
<reference evidence="6 7" key="1">
    <citation type="submission" date="2021-06" db="EMBL/GenBank/DDBJ databases">
        <title>Faecalicatena sp. nov. isolated from porcine feces.</title>
        <authorList>
            <person name="Oh B.S."/>
            <person name="Lee J.H."/>
        </authorList>
    </citation>
    <scope>NUCLEOTIDE SEQUENCE [LARGE SCALE GENOMIC DNA]</scope>
    <source>
        <strain evidence="6 7">AGMB00832</strain>
    </source>
</reference>
<dbReference type="InterPro" id="IPR006102">
    <property type="entry name" value="Ig-like_GH2"/>
</dbReference>
<evidence type="ECO:0000256" key="2">
    <source>
        <dbReference type="ARBA" id="ARBA00022801"/>
    </source>
</evidence>
<evidence type="ECO:0000313" key="7">
    <source>
        <dbReference type="Proteomes" id="UP000723714"/>
    </source>
</evidence>
<dbReference type="Pfam" id="PF22666">
    <property type="entry name" value="Glyco_hydro_2_N2"/>
    <property type="match status" value="1"/>
</dbReference>
<dbReference type="EMBL" id="JABACJ020000022">
    <property type="protein sequence ID" value="MBU3877751.1"/>
    <property type="molecule type" value="Genomic_DNA"/>
</dbReference>
<dbReference type="InterPro" id="IPR051913">
    <property type="entry name" value="GH2_Domain-Containing"/>
</dbReference>
<dbReference type="Pfam" id="PF02836">
    <property type="entry name" value="Glyco_hydro_2_C"/>
    <property type="match status" value="1"/>
</dbReference>
<protein>
    <submittedName>
        <fullName evidence="6">Beta galactosidase jelly roll domain-containing protein</fullName>
    </submittedName>
</protein>
<feature type="domain" description="Beta-mannosidase-like galactose-binding" evidence="5">
    <location>
        <begin position="54"/>
        <end position="162"/>
    </location>
</feature>
<evidence type="ECO:0000256" key="1">
    <source>
        <dbReference type="ARBA" id="ARBA00007401"/>
    </source>
</evidence>
<evidence type="ECO:0000259" key="5">
    <source>
        <dbReference type="Pfam" id="PF22666"/>
    </source>
</evidence>
<proteinExistence type="inferred from homology"/>
<feature type="domain" description="Glycoside hydrolase family 2 catalytic" evidence="4">
    <location>
        <begin position="286"/>
        <end position="574"/>
    </location>
</feature>
<keyword evidence="2" id="KW-0378">Hydrolase</keyword>
<sequence length="805" mass="89927">MRKTILLDTGWKFVKTASDVEAAVNSCGEDISLPHTWNAVDGQDGGNDYYRGTCWYTRKLEVPARKDDQEVWLEFNGAAMTAQVWLNGELLARHEGGYSTFRVNITEHLQEENVLAVSVDNSDNDSVYPQKADFTFYGGLYREVNLLIVPKAHFALGYAGGPGMKVTTAVKLGGGESCGCDGKDGNKLQFGGCEESDRELKPGSARITVEAWTEGPAESVEFTIDGQSKSAVVTDGYAKAVFIIENVHLWDGTNDPYLYTAQAKLDSGDEISTRFGCRVIRFDPQEGFFLNGRSYPLRGVSRHQDRAGAGNALTPEMHREDMEIIKEIGANTLRLAHYQHSQYFYDLCDEAGMIVWAEIPYITLHMENGVENTLSQMKELIIQNYNHPSIVCWGLSNEITASGGVTESLMENHRKLNDLCHSLDFTRPTTMAHVFMLETDSPLLAIPDIGSYNLYFGWYLGELSQNDSFFDAYHQTYPDRCIGFSEYGADANPAFQSAQPERGDYTESYQCVYHEHILDMIEKRPYLWATHVWNLFDFAADGRDEGGKNGVNQKGLVTMDRQLKKDAFYLYKAHWSSDPFVHICGRRYADRAEETTEIKVYSNQPQVTLYVDGKLVETQNGNYIFRFQVPISGEHCVEAKAGQTEGGMETASIETTSIETTGMKTTSKETASIETTGMKMADKVMMDDIRIRKVDKPNPEYCFIQDGGIVNWFDKEDFKEGYFSIKDTLAALQSNPQTGAIVGQMMAGAAASRGDVAESVKDNPNLLKMMGSMTLESMLKQAQDAVTPEQIRGLNSALQQIKKPE</sequence>
<evidence type="ECO:0000313" key="6">
    <source>
        <dbReference type="EMBL" id="MBU3877751.1"/>
    </source>
</evidence>
<dbReference type="PANTHER" id="PTHR42732">
    <property type="entry name" value="BETA-GALACTOSIDASE"/>
    <property type="match status" value="1"/>
</dbReference>
<dbReference type="InterPro" id="IPR006103">
    <property type="entry name" value="Glyco_hydro_2_cat"/>
</dbReference>
<dbReference type="PANTHER" id="PTHR42732:SF1">
    <property type="entry name" value="BETA-MANNOSIDASE"/>
    <property type="match status" value="1"/>
</dbReference>
<evidence type="ECO:0000259" key="4">
    <source>
        <dbReference type="Pfam" id="PF02836"/>
    </source>
</evidence>
<evidence type="ECO:0000259" key="3">
    <source>
        <dbReference type="Pfam" id="PF00703"/>
    </source>
</evidence>
<dbReference type="InterPro" id="IPR054593">
    <property type="entry name" value="Beta-mannosidase-like_N2"/>
</dbReference>
<accession>A0ABS6D9F7</accession>
<feature type="domain" description="Glycoside hydrolase family 2 immunoglobulin-like beta-sandwich" evidence="3">
    <location>
        <begin position="206"/>
        <end position="278"/>
    </location>
</feature>